<evidence type="ECO:0000256" key="5">
    <source>
        <dbReference type="ARBA" id="ARBA00023159"/>
    </source>
</evidence>
<dbReference type="SMART" id="SM00380">
    <property type="entry name" value="AP2"/>
    <property type="match status" value="1"/>
</dbReference>
<dbReference type="Pfam" id="PF00847">
    <property type="entry name" value="AP2"/>
    <property type="match status" value="1"/>
</dbReference>
<evidence type="ECO:0000256" key="6">
    <source>
        <dbReference type="ARBA" id="ARBA00023163"/>
    </source>
</evidence>
<dbReference type="AlphaFoldDB" id="A0AAN9F7K8"/>
<dbReference type="PANTHER" id="PTHR31241">
    <property type="entry name" value="DEHYDRATION-RESPONSIVE ELEMENT-BINDING PROTEIN 2C"/>
    <property type="match status" value="1"/>
</dbReference>
<protein>
    <recommendedName>
        <fullName evidence="10">AP2/ERF domain-containing protein</fullName>
    </recommendedName>
</protein>
<keyword evidence="4" id="KW-0238">DNA-binding</keyword>
<dbReference type="InterPro" id="IPR001471">
    <property type="entry name" value="AP2/ERF_dom"/>
</dbReference>
<evidence type="ECO:0000313" key="12">
    <source>
        <dbReference type="Proteomes" id="UP001372338"/>
    </source>
</evidence>
<organism evidence="11 12">
    <name type="scientific">Crotalaria pallida</name>
    <name type="common">Smooth rattlebox</name>
    <name type="synonym">Crotalaria striata</name>
    <dbReference type="NCBI Taxonomy" id="3830"/>
    <lineage>
        <taxon>Eukaryota</taxon>
        <taxon>Viridiplantae</taxon>
        <taxon>Streptophyta</taxon>
        <taxon>Embryophyta</taxon>
        <taxon>Tracheophyta</taxon>
        <taxon>Spermatophyta</taxon>
        <taxon>Magnoliopsida</taxon>
        <taxon>eudicotyledons</taxon>
        <taxon>Gunneridae</taxon>
        <taxon>Pentapetalae</taxon>
        <taxon>rosids</taxon>
        <taxon>fabids</taxon>
        <taxon>Fabales</taxon>
        <taxon>Fabaceae</taxon>
        <taxon>Papilionoideae</taxon>
        <taxon>50 kb inversion clade</taxon>
        <taxon>genistoids sensu lato</taxon>
        <taxon>core genistoids</taxon>
        <taxon>Crotalarieae</taxon>
        <taxon>Crotalaria</taxon>
    </lineage>
</organism>
<dbReference type="PANTHER" id="PTHR31241:SF62">
    <property type="entry name" value="DEHYDRATION-RESPONSIVE ELEMENT-BINDING PROTEIN 2D"/>
    <property type="match status" value="1"/>
</dbReference>
<feature type="compositionally biased region" description="Basic and acidic residues" evidence="9">
    <location>
        <begin position="1"/>
        <end position="10"/>
    </location>
</feature>
<dbReference type="EMBL" id="JAYWIO010000004">
    <property type="protein sequence ID" value="KAK7269116.1"/>
    <property type="molecule type" value="Genomic_DNA"/>
</dbReference>
<evidence type="ECO:0000259" key="10">
    <source>
        <dbReference type="PROSITE" id="PS51032"/>
    </source>
</evidence>
<dbReference type="SUPFAM" id="SSF54171">
    <property type="entry name" value="DNA-binding domain"/>
    <property type="match status" value="1"/>
</dbReference>
<feature type="region of interest" description="Disordered" evidence="9">
    <location>
        <begin position="1"/>
        <end position="29"/>
    </location>
</feature>
<evidence type="ECO:0000256" key="7">
    <source>
        <dbReference type="ARBA" id="ARBA00023242"/>
    </source>
</evidence>
<evidence type="ECO:0000256" key="8">
    <source>
        <dbReference type="ARBA" id="ARBA00024343"/>
    </source>
</evidence>
<feature type="compositionally biased region" description="Basic residues" evidence="9">
    <location>
        <begin position="11"/>
        <end position="21"/>
    </location>
</feature>
<evidence type="ECO:0000256" key="1">
    <source>
        <dbReference type="ARBA" id="ARBA00004123"/>
    </source>
</evidence>
<evidence type="ECO:0000256" key="3">
    <source>
        <dbReference type="ARBA" id="ARBA00023016"/>
    </source>
</evidence>
<proteinExistence type="inferred from homology"/>
<evidence type="ECO:0000256" key="4">
    <source>
        <dbReference type="ARBA" id="ARBA00023125"/>
    </source>
</evidence>
<keyword evidence="12" id="KW-1185">Reference proteome</keyword>
<name>A0AAN9F7K8_CROPI</name>
<comment type="subcellular location">
    <subcellularLocation>
        <location evidence="1">Nucleus</location>
    </subcellularLocation>
</comment>
<dbReference type="PRINTS" id="PR00367">
    <property type="entry name" value="ETHRSPELEMNT"/>
</dbReference>
<comment type="similarity">
    <text evidence="8">Belongs to the AP2/ERF transcription factor family. ERF subfamily.</text>
</comment>
<evidence type="ECO:0000313" key="11">
    <source>
        <dbReference type="EMBL" id="KAK7269116.1"/>
    </source>
</evidence>
<dbReference type="GO" id="GO:0006950">
    <property type="term" value="P:response to stress"/>
    <property type="evidence" value="ECO:0007669"/>
    <property type="project" value="TreeGrafter"/>
</dbReference>
<sequence length="181" mass="20264">MKKEGGEAKKLRPKKGLRKGKGGPENALCPYRGVRQRTWGKWVSEIRDPKRGTRLWLGTFNTSIEAALAYDEAATRLYGASAKLNLPAPPRDTTTTKVGAHDINQNLIIPKESWENSCNSMVIVEDNMNINKGVLWESSLDNEAQSSLTWSTCCDFFIGDGFMELNDVSDEIKDWDRLLGI</sequence>
<accession>A0AAN9F7K8</accession>
<feature type="domain" description="AP2/ERF" evidence="10">
    <location>
        <begin position="30"/>
        <end position="87"/>
    </location>
</feature>
<dbReference type="GO" id="GO:0045893">
    <property type="term" value="P:positive regulation of DNA-templated transcription"/>
    <property type="evidence" value="ECO:0007669"/>
    <property type="project" value="TreeGrafter"/>
</dbReference>
<dbReference type="InterPro" id="IPR016177">
    <property type="entry name" value="DNA-bd_dom_sf"/>
</dbReference>
<keyword evidence="5" id="KW-0010">Activator</keyword>
<dbReference type="CDD" id="cd00018">
    <property type="entry name" value="AP2"/>
    <property type="match status" value="1"/>
</dbReference>
<dbReference type="GO" id="GO:0003700">
    <property type="term" value="F:DNA-binding transcription factor activity"/>
    <property type="evidence" value="ECO:0007669"/>
    <property type="project" value="InterPro"/>
</dbReference>
<keyword evidence="3" id="KW-0346">Stress response</keyword>
<dbReference type="GO" id="GO:0005634">
    <property type="term" value="C:nucleus"/>
    <property type="evidence" value="ECO:0007669"/>
    <property type="project" value="UniProtKB-SubCell"/>
</dbReference>
<dbReference type="Proteomes" id="UP001372338">
    <property type="component" value="Unassembled WGS sequence"/>
</dbReference>
<keyword evidence="7" id="KW-0539">Nucleus</keyword>
<comment type="caution">
    <text evidence="11">The sequence shown here is derived from an EMBL/GenBank/DDBJ whole genome shotgun (WGS) entry which is preliminary data.</text>
</comment>
<dbReference type="InterPro" id="IPR036955">
    <property type="entry name" value="AP2/ERF_dom_sf"/>
</dbReference>
<evidence type="ECO:0000256" key="9">
    <source>
        <dbReference type="SAM" id="MobiDB-lite"/>
    </source>
</evidence>
<dbReference type="GO" id="GO:0000976">
    <property type="term" value="F:transcription cis-regulatory region binding"/>
    <property type="evidence" value="ECO:0007669"/>
    <property type="project" value="TreeGrafter"/>
</dbReference>
<dbReference type="Gene3D" id="3.30.730.10">
    <property type="entry name" value="AP2/ERF domain"/>
    <property type="match status" value="1"/>
</dbReference>
<keyword evidence="6" id="KW-0804">Transcription</keyword>
<keyword evidence="2" id="KW-0805">Transcription regulation</keyword>
<evidence type="ECO:0000256" key="2">
    <source>
        <dbReference type="ARBA" id="ARBA00023015"/>
    </source>
</evidence>
<dbReference type="PROSITE" id="PS51032">
    <property type="entry name" value="AP2_ERF"/>
    <property type="match status" value="1"/>
</dbReference>
<gene>
    <name evidence="11" type="ORF">RIF29_21832</name>
</gene>
<dbReference type="FunFam" id="3.30.730.10:FF:000001">
    <property type="entry name" value="Ethylene-responsive transcription factor 2"/>
    <property type="match status" value="1"/>
</dbReference>
<reference evidence="11 12" key="1">
    <citation type="submission" date="2024-01" db="EMBL/GenBank/DDBJ databases">
        <title>The genomes of 5 underutilized Papilionoideae crops provide insights into root nodulation and disease resistanc.</title>
        <authorList>
            <person name="Yuan L."/>
        </authorList>
    </citation>
    <scope>NUCLEOTIDE SEQUENCE [LARGE SCALE GENOMIC DNA]</scope>
    <source>
        <strain evidence="11">ZHUSHIDOU_FW_LH</strain>
        <tissue evidence="11">Leaf</tissue>
    </source>
</reference>